<protein>
    <recommendedName>
        <fullName evidence="5">DUF4190 domain-containing protein</fullName>
    </recommendedName>
</protein>
<evidence type="ECO:0000313" key="4">
    <source>
        <dbReference type="Proteomes" id="UP000612352"/>
    </source>
</evidence>
<evidence type="ECO:0000256" key="1">
    <source>
        <dbReference type="SAM" id="MobiDB-lite"/>
    </source>
</evidence>
<keyword evidence="2" id="KW-1133">Transmembrane helix</keyword>
<sequence length="112" mass="11770">MSQSWQQVPPPQPPGPGAPVPTPPVQYPERQSLQTQAIVQIVIGAMCGAMIPSILGIIALVKLDEPTTARALVKWGWISMIIVAALIVLVFLVTLVLPLIITLITVGAASAS</sequence>
<proteinExistence type="predicted"/>
<feature type="compositionally biased region" description="Pro residues" evidence="1">
    <location>
        <begin position="8"/>
        <end position="26"/>
    </location>
</feature>
<organism evidence="3 4">
    <name type="scientific">Brachybacterium halotolerans</name>
    <dbReference type="NCBI Taxonomy" id="2795215"/>
    <lineage>
        <taxon>Bacteria</taxon>
        <taxon>Bacillati</taxon>
        <taxon>Actinomycetota</taxon>
        <taxon>Actinomycetes</taxon>
        <taxon>Micrococcales</taxon>
        <taxon>Dermabacteraceae</taxon>
        <taxon>Brachybacterium</taxon>
    </lineage>
</organism>
<dbReference type="EMBL" id="JAEDAJ010000001">
    <property type="protein sequence ID" value="MBK0329974.1"/>
    <property type="molecule type" value="Genomic_DNA"/>
</dbReference>
<feature type="transmembrane region" description="Helical" evidence="2">
    <location>
        <begin position="37"/>
        <end position="63"/>
    </location>
</feature>
<feature type="region of interest" description="Disordered" evidence="1">
    <location>
        <begin position="1"/>
        <end position="26"/>
    </location>
</feature>
<accession>A0ABS1B5S0</accession>
<dbReference type="RefSeq" id="WP_200500644.1">
    <property type="nucleotide sequence ID" value="NZ_JAEDAJ010000001.1"/>
</dbReference>
<feature type="transmembrane region" description="Helical" evidence="2">
    <location>
        <begin position="75"/>
        <end position="108"/>
    </location>
</feature>
<keyword evidence="2" id="KW-0812">Transmembrane</keyword>
<dbReference type="Proteomes" id="UP000612352">
    <property type="component" value="Unassembled WGS sequence"/>
</dbReference>
<evidence type="ECO:0000256" key="2">
    <source>
        <dbReference type="SAM" id="Phobius"/>
    </source>
</evidence>
<name>A0ABS1B5S0_9MICO</name>
<keyword evidence="4" id="KW-1185">Reference proteome</keyword>
<comment type="caution">
    <text evidence="3">The sequence shown here is derived from an EMBL/GenBank/DDBJ whole genome shotgun (WGS) entry which is preliminary data.</text>
</comment>
<gene>
    <name evidence="3" type="ORF">I8D64_00950</name>
</gene>
<keyword evidence="2" id="KW-0472">Membrane</keyword>
<evidence type="ECO:0000313" key="3">
    <source>
        <dbReference type="EMBL" id="MBK0329974.1"/>
    </source>
</evidence>
<reference evidence="3 4" key="1">
    <citation type="submission" date="2020-12" db="EMBL/GenBank/DDBJ databases">
        <title>Brachybacterium sp. MASK1Z-5, whole genome shotgun sequence.</title>
        <authorList>
            <person name="Tuo L."/>
        </authorList>
    </citation>
    <scope>NUCLEOTIDE SEQUENCE [LARGE SCALE GENOMIC DNA]</scope>
    <source>
        <strain evidence="3 4">MASK1Z-5</strain>
    </source>
</reference>
<evidence type="ECO:0008006" key="5">
    <source>
        <dbReference type="Google" id="ProtNLM"/>
    </source>
</evidence>